<comment type="caution">
    <text evidence="2">The sequence shown here is derived from an EMBL/GenBank/DDBJ whole genome shotgun (WGS) entry which is preliminary data.</text>
</comment>
<evidence type="ECO:0000313" key="2">
    <source>
        <dbReference type="EMBL" id="ETK00601.1"/>
    </source>
</evidence>
<reference evidence="2 3" key="1">
    <citation type="submission" date="2013-11" db="EMBL/GenBank/DDBJ databases">
        <title>Single cell genomics of uncultured Tannerella BU063 (oral taxon 286).</title>
        <authorList>
            <person name="Beall C.J."/>
            <person name="Campbell A.G."/>
            <person name="Griffen A.L."/>
            <person name="Podar M."/>
            <person name="Leys E.J."/>
        </authorList>
    </citation>
    <scope>NUCLEOTIDE SEQUENCE [LARGE SCALE GENOMIC DNA]</scope>
    <source>
        <strain evidence="2">Cell 2</strain>
    </source>
</reference>
<name>W2C2F6_9BACT</name>
<sequence>MGIMPAAGAKLRGASNLLFLFVWFTVFPLLLNFGVAKMAVFYTSR</sequence>
<evidence type="ECO:0000256" key="1">
    <source>
        <dbReference type="SAM" id="Phobius"/>
    </source>
</evidence>
<keyword evidence="1" id="KW-0812">Transmembrane</keyword>
<accession>W2C2F6</accession>
<protein>
    <submittedName>
        <fullName evidence="2">Uncharacterized protein</fullName>
    </submittedName>
</protein>
<evidence type="ECO:0000313" key="3">
    <source>
        <dbReference type="Proteomes" id="UP000018837"/>
    </source>
</evidence>
<keyword evidence="1" id="KW-1133">Transmembrane helix</keyword>
<dbReference type="Proteomes" id="UP000018837">
    <property type="component" value="Unassembled WGS sequence"/>
</dbReference>
<dbReference type="AlphaFoldDB" id="W2C2F6"/>
<gene>
    <name evidence="2" type="ORF">N425_14305</name>
</gene>
<dbReference type="EMBL" id="AYUF01000499">
    <property type="protein sequence ID" value="ETK00601.1"/>
    <property type="molecule type" value="Genomic_DNA"/>
</dbReference>
<proteinExistence type="predicted"/>
<feature type="transmembrane region" description="Helical" evidence="1">
    <location>
        <begin position="20"/>
        <end position="42"/>
    </location>
</feature>
<organism evidence="2 3">
    <name type="scientific">Tannerella sp. oral taxon BU063 isolate Cell 2</name>
    <dbReference type="NCBI Taxonomy" id="1411148"/>
    <lineage>
        <taxon>Bacteria</taxon>
        <taxon>Pseudomonadati</taxon>
        <taxon>Bacteroidota</taxon>
        <taxon>Bacteroidia</taxon>
        <taxon>Bacteroidales</taxon>
        <taxon>Tannerellaceae</taxon>
        <taxon>Tannerella</taxon>
    </lineage>
</organism>
<keyword evidence="1" id="KW-0472">Membrane</keyword>